<name>A0A1H4PP35_TSUTY</name>
<evidence type="ECO:0000313" key="4">
    <source>
        <dbReference type="Proteomes" id="UP000182241"/>
    </source>
</evidence>
<evidence type="ECO:0000313" key="3">
    <source>
        <dbReference type="EMBL" id="SEC09166.1"/>
    </source>
</evidence>
<evidence type="ECO:0000259" key="2">
    <source>
        <dbReference type="PROSITE" id="PS50263"/>
    </source>
</evidence>
<dbReference type="AlphaFoldDB" id="A0A1H4PP35"/>
<gene>
    <name evidence="3" type="ORF">SAMN04489793_1505</name>
</gene>
<protein>
    <submittedName>
        <fullName evidence="3">Predicted amidohydrolase</fullName>
    </submittedName>
</protein>
<sequence>MTAANRPIAPYMAVGLSTFVHGIGAREHIARNLDVIEEAFHAAVSIVGINLPVKLVALSEGALTGFTDEVFDLPHARSARVLFIDIPGPETERLAALARMYRTYVVVQCKARWPEVIEDRFFNVMIVISPDGEIVHRAAKNHVWCREHSCTPHDVYDRWVELFGEGIDAFYPVLRTPDIGNIGTICCSDGEYPEAVRALALGGAEVIYRPSEAVPMTAAGPDPGGTWLLQNRAHAHFNGVYMVCPNTGPVYSSPAAEHPVDIAGGNGHIVDYTGQVIGRAPSGANAIVAAPVDVEALRQFRAMNLNSNWMKDLRTELFRGMYDRPIHPANLWLDREPGRHAEVDEIYRGNIARLVESGAYTEPAVRHPGARHLPGPADGDFDAVIANWEE</sequence>
<dbReference type="InterPro" id="IPR036526">
    <property type="entry name" value="C-N_Hydrolase_sf"/>
</dbReference>
<dbReference type="STRING" id="57704.SAMN04489793_1505"/>
<dbReference type="PANTHER" id="PTHR43674">
    <property type="entry name" value="NITRILASE C965.09-RELATED"/>
    <property type="match status" value="1"/>
</dbReference>
<evidence type="ECO:0000256" key="1">
    <source>
        <dbReference type="ARBA" id="ARBA00022801"/>
    </source>
</evidence>
<dbReference type="PROSITE" id="PS50263">
    <property type="entry name" value="CN_HYDROLASE"/>
    <property type="match status" value="1"/>
</dbReference>
<dbReference type="SUPFAM" id="SSF56317">
    <property type="entry name" value="Carbon-nitrogen hydrolase"/>
    <property type="match status" value="1"/>
</dbReference>
<accession>A0A1H4PP35</accession>
<dbReference type="OrthoDB" id="9811121at2"/>
<dbReference type="GO" id="GO:0016811">
    <property type="term" value="F:hydrolase activity, acting on carbon-nitrogen (but not peptide) bonds, in linear amides"/>
    <property type="evidence" value="ECO:0007669"/>
    <property type="project" value="TreeGrafter"/>
</dbReference>
<dbReference type="InterPro" id="IPR003010">
    <property type="entry name" value="C-N_Hydrolase"/>
</dbReference>
<dbReference type="InterPro" id="IPR050345">
    <property type="entry name" value="Aliph_Amidase/BUP"/>
</dbReference>
<feature type="domain" description="CN hydrolase" evidence="2">
    <location>
        <begin position="12"/>
        <end position="294"/>
    </location>
</feature>
<dbReference type="Proteomes" id="UP000182241">
    <property type="component" value="Unassembled WGS sequence"/>
</dbReference>
<dbReference type="Pfam" id="PF00795">
    <property type="entry name" value="CN_hydrolase"/>
    <property type="match status" value="1"/>
</dbReference>
<dbReference type="PANTHER" id="PTHR43674:SF16">
    <property type="entry name" value="CARBON-NITROGEN FAMILY, PUTATIVE (AFU_ORTHOLOGUE AFUA_5G02350)-RELATED"/>
    <property type="match status" value="1"/>
</dbReference>
<dbReference type="Gene3D" id="3.60.110.10">
    <property type="entry name" value="Carbon-nitrogen hydrolase"/>
    <property type="match status" value="1"/>
</dbReference>
<proteinExistence type="predicted"/>
<keyword evidence="1 3" id="KW-0378">Hydrolase</keyword>
<dbReference type="EMBL" id="FNSA01000003">
    <property type="protein sequence ID" value="SEC09166.1"/>
    <property type="molecule type" value="Genomic_DNA"/>
</dbReference>
<organism evidence="3 4">
    <name type="scientific">Tsukamurella tyrosinosolvens</name>
    <dbReference type="NCBI Taxonomy" id="57704"/>
    <lineage>
        <taxon>Bacteria</taxon>
        <taxon>Bacillati</taxon>
        <taxon>Actinomycetota</taxon>
        <taxon>Actinomycetes</taxon>
        <taxon>Mycobacteriales</taxon>
        <taxon>Tsukamurellaceae</taxon>
        <taxon>Tsukamurella</taxon>
    </lineage>
</organism>
<reference evidence="4" key="1">
    <citation type="submission" date="2016-10" db="EMBL/GenBank/DDBJ databases">
        <authorList>
            <person name="Varghese N."/>
            <person name="Submissions S."/>
        </authorList>
    </citation>
    <scope>NUCLEOTIDE SEQUENCE [LARGE SCALE GENOMIC DNA]</scope>
    <source>
        <strain evidence="4">DSM 44234</strain>
    </source>
</reference>
<keyword evidence="4" id="KW-1185">Reference proteome</keyword>